<evidence type="ECO:0000256" key="6">
    <source>
        <dbReference type="ARBA" id="ARBA00012232"/>
    </source>
</evidence>
<dbReference type="InterPro" id="IPR036637">
    <property type="entry name" value="Phosphohistidine_dom_sf"/>
</dbReference>
<proteinExistence type="inferred from homology"/>
<evidence type="ECO:0000256" key="17">
    <source>
        <dbReference type="PIRNR" id="PIRNR000732"/>
    </source>
</evidence>
<feature type="domain" description="Phosphotransferase system enzyme I N-terminal" evidence="24">
    <location>
        <begin position="22"/>
        <end position="140"/>
    </location>
</feature>
<evidence type="ECO:0000256" key="15">
    <source>
        <dbReference type="ARBA" id="ARBA00022842"/>
    </source>
</evidence>
<dbReference type="Gene3D" id="3.20.20.60">
    <property type="entry name" value="Phosphoenolpyruvate-binding domains"/>
    <property type="match status" value="1"/>
</dbReference>
<keyword evidence="11 17" id="KW-0808">Transferase</keyword>
<feature type="binding site" evidence="20">
    <location>
        <position position="467"/>
    </location>
    <ligand>
        <name>Mg(2+)</name>
        <dbReference type="ChEBI" id="CHEBI:18420"/>
    </ligand>
</feature>
<dbReference type="EMBL" id="FQUS01000010">
    <property type="protein sequence ID" value="SHF56640.1"/>
    <property type="molecule type" value="Genomic_DNA"/>
</dbReference>
<feature type="coiled-coil region" evidence="21">
    <location>
        <begin position="58"/>
        <end position="85"/>
    </location>
</feature>
<dbReference type="InterPro" id="IPR008731">
    <property type="entry name" value="PTS_EIN"/>
</dbReference>
<evidence type="ECO:0000256" key="12">
    <source>
        <dbReference type="ARBA" id="ARBA00022683"/>
    </source>
</evidence>
<feature type="binding site" evidence="19">
    <location>
        <position position="477"/>
    </location>
    <ligand>
        <name>phosphoenolpyruvate</name>
        <dbReference type="ChEBI" id="CHEBI:58702"/>
    </ligand>
</feature>
<dbReference type="SUPFAM" id="SSF51621">
    <property type="entry name" value="Phosphoenolpyruvate/pyruvate domain"/>
    <property type="match status" value="1"/>
</dbReference>
<sequence length="584" mass="64932">MDLEKFTMMKDSISKEEIVLSGAPAAPGIAMGKTSLYQRSRPTVSSQNITDDEIDHQLSQFEKALGEAKEEIRKLQDTQENGEIKELLQAHIEMINDPDLRKRVEIEIKKYNQPADAAIEKVFGTYLDLMDNQQGLLQERSIDIEDVRDRLIHIINNNDIQDEIEQGSILIARELSPREVIEFSEQNIGGIVMDRGGTTSHAAILARSMQIPTVVGVENASTSIAGRELVILNGDRGEVLVNPTPATQAKYEELMARAADEQSEMEKICKSPNTTSDGASFSLQANIEFKEELAAVRSVRAEGIGLLRTESLYLRHDQFGEEKQQKAFYHAILEGTNPHPVTIRLFDAGGDKFFDQGQQEHNPFLGWRGIRMLLDERALFQEQLRAILETAVQYPGRVRLLVPMVSSLQEIAVIKEVIKETEEELAAKTNTTHIDIQLGIMVEVPSVAMQAEHYAEQVDFLSIGTNDLTQYLLAVDRGNERISGLYSQRHPAVWKMIRHVSEAGKATSRPVSVCGELASDPVAACCLLGLGINELSMTPGALPMVKKALCRHSLDEMRKLAAQVSESITVSDVEDAFVKFLANE</sequence>
<dbReference type="EC" id="2.7.3.9" evidence="6 17"/>
<dbReference type="NCBIfam" id="TIGR01417">
    <property type="entry name" value="PTS_I_fam"/>
    <property type="match status" value="1"/>
</dbReference>
<evidence type="ECO:0000256" key="21">
    <source>
        <dbReference type="SAM" id="Coils"/>
    </source>
</evidence>
<feature type="binding site" evidence="19">
    <location>
        <position position="308"/>
    </location>
    <ligand>
        <name>phosphoenolpyruvate</name>
        <dbReference type="ChEBI" id="CHEBI:58702"/>
    </ligand>
</feature>
<evidence type="ECO:0000256" key="11">
    <source>
        <dbReference type="ARBA" id="ARBA00022679"/>
    </source>
</evidence>
<keyword evidence="8 17" id="KW-0813">Transport</keyword>
<keyword evidence="15 17" id="KW-0460">Magnesium</keyword>
<evidence type="ECO:0000256" key="4">
    <source>
        <dbReference type="ARBA" id="ARBA00004496"/>
    </source>
</evidence>
<feature type="domain" description="PEP-utilising enzyme mobile" evidence="22">
    <location>
        <begin position="164"/>
        <end position="237"/>
    </location>
</feature>
<feature type="active site" description="Proton donor" evidence="18">
    <location>
        <position position="514"/>
    </location>
</feature>
<dbReference type="GO" id="GO:0009401">
    <property type="term" value="P:phosphoenolpyruvate-dependent sugar phosphotransferase system"/>
    <property type="evidence" value="ECO:0007669"/>
    <property type="project" value="UniProtKB-KW"/>
</dbReference>
<comment type="catalytic activity">
    <reaction evidence="1 17">
        <text>L-histidyl-[protein] + phosphoenolpyruvate = N(pros)-phospho-L-histidyl-[protein] + pyruvate</text>
        <dbReference type="Rhea" id="RHEA:23880"/>
        <dbReference type="Rhea" id="RHEA-COMP:9745"/>
        <dbReference type="Rhea" id="RHEA-COMP:9746"/>
        <dbReference type="ChEBI" id="CHEBI:15361"/>
        <dbReference type="ChEBI" id="CHEBI:29979"/>
        <dbReference type="ChEBI" id="CHEBI:58702"/>
        <dbReference type="ChEBI" id="CHEBI:64837"/>
        <dbReference type="EC" id="2.7.3.9"/>
    </reaction>
</comment>
<keyword evidence="26" id="KW-1185">Reference proteome</keyword>
<evidence type="ECO:0000259" key="22">
    <source>
        <dbReference type="Pfam" id="PF00391"/>
    </source>
</evidence>
<evidence type="ECO:0000256" key="16">
    <source>
        <dbReference type="ARBA" id="ARBA00033235"/>
    </source>
</evidence>
<dbReference type="PANTHER" id="PTHR46244:SF3">
    <property type="entry name" value="PHOSPHOENOLPYRUVATE-PROTEIN PHOSPHOTRANSFERASE"/>
    <property type="match status" value="1"/>
</dbReference>
<keyword evidence="14 17" id="KW-0418">Kinase</keyword>
<reference evidence="25 26" key="1">
    <citation type="submission" date="2016-11" db="EMBL/GenBank/DDBJ databases">
        <authorList>
            <person name="Jaros S."/>
            <person name="Januszkiewicz K."/>
            <person name="Wedrychowicz H."/>
        </authorList>
    </citation>
    <scope>NUCLEOTIDE SEQUENCE [LARGE SCALE GENOMIC DNA]</scope>
    <source>
        <strain evidence="25 26">DSM 21986</strain>
    </source>
</reference>
<evidence type="ECO:0000259" key="24">
    <source>
        <dbReference type="Pfam" id="PF05524"/>
    </source>
</evidence>
<dbReference type="SUPFAM" id="SSF47831">
    <property type="entry name" value="Enzyme I of the PEP:sugar phosphotransferase system HPr-binding (sub)domain"/>
    <property type="match status" value="1"/>
</dbReference>
<feature type="binding site" evidence="19">
    <location>
        <position position="344"/>
    </location>
    <ligand>
        <name>phosphoenolpyruvate</name>
        <dbReference type="ChEBI" id="CHEBI:58702"/>
    </ligand>
</feature>
<dbReference type="InterPro" id="IPR008279">
    <property type="entry name" value="PEP-util_enz_mobile_dom"/>
</dbReference>
<evidence type="ECO:0000256" key="5">
    <source>
        <dbReference type="ARBA" id="ARBA00007837"/>
    </source>
</evidence>
<dbReference type="InterPro" id="IPR024692">
    <property type="entry name" value="PTS_EI"/>
</dbReference>
<comment type="similarity">
    <text evidence="5 17">Belongs to the PEP-utilizing enzyme family.</text>
</comment>
<dbReference type="Pfam" id="PF05524">
    <property type="entry name" value="PEP-utilisers_N"/>
    <property type="match status" value="1"/>
</dbReference>
<dbReference type="AlphaFoldDB" id="A0A1M5CPK0"/>
<dbReference type="InterPro" id="IPR040442">
    <property type="entry name" value="Pyrv_kinase-like_dom_sf"/>
</dbReference>
<dbReference type="GO" id="GO:0046872">
    <property type="term" value="F:metal ion binding"/>
    <property type="evidence" value="ECO:0007669"/>
    <property type="project" value="UniProtKB-KW"/>
</dbReference>
<evidence type="ECO:0000256" key="9">
    <source>
        <dbReference type="ARBA" id="ARBA00022490"/>
    </source>
</evidence>
<dbReference type="Pfam" id="PF00391">
    <property type="entry name" value="PEP-utilizers"/>
    <property type="match status" value="1"/>
</dbReference>
<evidence type="ECO:0000256" key="7">
    <source>
        <dbReference type="ARBA" id="ARBA00016544"/>
    </source>
</evidence>
<dbReference type="InterPro" id="IPR006318">
    <property type="entry name" value="PTS_EI-like"/>
</dbReference>
<evidence type="ECO:0000256" key="8">
    <source>
        <dbReference type="ARBA" id="ARBA00022448"/>
    </source>
</evidence>
<evidence type="ECO:0000256" key="20">
    <source>
        <dbReference type="PIRSR" id="PIRSR000732-3"/>
    </source>
</evidence>
<dbReference type="Pfam" id="PF02896">
    <property type="entry name" value="PEP-utilizers_C"/>
    <property type="match status" value="1"/>
</dbReference>
<evidence type="ECO:0000256" key="19">
    <source>
        <dbReference type="PIRSR" id="PIRSR000732-2"/>
    </source>
</evidence>
<protein>
    <recommendedName>
        <fullName evidence="7 17">Phosphoenolpyruvate-protein phosphotransferase</fullName>
        <ecNumber evidence="6 17">2.7.3.9</ecNumber>
    </recommendedName>
    <alternativeName>
        <fullName evidence="16 17">Phosphotransferase system, enzyme I</fullName>
    </alternativeName>
</protein>
<dbReference type="PROSITE" id="PS00742">
    <property type="entry name" value="PEP_ENZYMES_2"/>
    <property type="match status" value="1"/>
</dbReference>
<organism evidence="25 26">
    <name type="scientific">Fodinibius roseus</name>
    <dbReference type="NCBI Taxonomy" id="1194090"/>
    <lineage>
        <taxon>Bacteria</taxon>
        <taxon>Pseudomonadati</taxon>
        <taxon>Balneolota</taxon>
        <taxon>Balneolia</taxon>
        <taxon>Balneolales</taxon>
        <taxon>Balneolaceae</taxon>
        <taxon>Fodinibius</taxon>
    </lineage>
</organism>
<keyword evidence="12 17" id="KW-0598">Phosphotransferase system</keyword>
<name>A0A1M5CPK0_9BACT</name>
<evidence type="ECO:0000256" key="10">
    <source>
        <dbReference type="ARBA" id="ARBA00022597"/>
    </source>
</evidence>
<dbReference type="PRINTS" id="PR01736">
    <property type="entry name" value="PHPHTRNFRASE"/>
</dbReference>
<evidence type="ECO:0000256" key="2">
    <source>
        <dbReference type="ARBA" id="ARBA00001946"/>
    </source>
</evidence>
<dbReference type="GO" id="GO:0005737">
    <property type="term" value="C:cytoplasm"/>
    <property type="evidence" value="ECO:0007669"/>
    <property type="project" value="UniProtKB-SubCell"/>
</dbReference>
<dbReference type="SUPFAM" id="SSF52009">
    <property type="entry name" value="Phosphohistidine domain"/>
    <property type="match status" value="1"/>
</dbReference>
<feature type="binding site" evidence="20">
    <location>
        <position position="443"/>
    </location>
    <ligand>
        <name>Mg(2+)</name>
        <dbReference type="ChEBI" id="CHEBI:18420"/>
    </ligand>
</feature>
<dbReference type="PANTHER" id="PTHR46244">
    <property type="entry name" value="PHOSPHOENOLPYRUVATE-PROTEIN PHOSPHOTRANSFERASE"/>
    <property type="match status" value="1"/>
</dbReference>
<evidence type="ECO:0000256" key="14">
    <source>
        <dbReference type="ARBA" id="ARBA00022777"/>
    </source>
</evidence>
<evidence type="ECO:0000256" key="3">
    <source>
        <dbReference type="ARBA" id="ARBA00002728"/>
    </source>
</evidence>
<evidence type="ECO:0000313" key="26">
    <source>
        <dbReference type="Proteomes" id="UP000184041"/>
    </source>
</evidence>
<dbReference type="InterPro" id="IPR015813">
    <property type="entry name" value="Pyrv/PenolPyrv_kinase-like_dom"/>
</dbReference>
<keyword evidence="21" id="KW-0175">Coiled coil</keyword>
<accession>A0A1M5CPK0</accession>
<comment type="cofactor">
    <cofactor evidence="2 17 20">
        <name>Mg(2+)</name>
        <dbReference type="ChEBI" id="CHEBI:18420"/>
    </cofactor>
</comment>
<comment type="function">
    <text evidence="3 17">General (non sugar-specific) component of the phosphoenolpyruvate-dependent sugar phosphotransferase system (sugar PTS). This major carbohydrate active-transport system catalyzes the phosphorylation of incoming sugar substrates concomitantly with their translocation across the cell membrane. Enzyme I transfers the phosphoryl group from phosphoenolpyruvate (PEP) to the phosphoryl carrier protein (HPr).</text>
</comment>
<evidence type="ECO:0000313" key="25">
    <source>
        <dbReference type="EMBL" id="SHF56640.1"/>
    </source>
</evidence>
<dbReference type="InterPro" id="IPR018274">
    <property type="entry name" value="PEP_util_AS"/>
</dbReference>
<dbReference type="PIRSF" id="PIRSF000732">
    <property type="entry name" value="PTS_enzyme_I"/>
    <property type="match status" value="1"/>
</dbReference>
<gene>
    <name evidence="25" type="ORF">SAMN05443144_11046</name>
</gene>
<dbReference type="InterPro" id="IPR036618">
    <property type="entry name" value="PtsI_HPr-bd_sf"/>
</dbReference>
<dbReference type="InterPro" id="IPR000121">
    <property type="entry name" value="PEP_util_C"/>
</dbReference>
<feature type="domain" description="PEP-utilising enzyme C-terminal" evidence="23">
    <location>
        <begin position="264"/>
        <end position="550"/>
    </location>
</feature>
<dbReference type="GO" id="GO:0008965">
    <property type="term" value="F:phosphoenolpyruvate-protein phosphotransferase activity"/>
    <property type="evidence" value="ECO:0007669"/>
    <property type="project" value="UniProtKB-EC"/>
</dbReference>
<evidence type="ECO:0000256" key="18">
    <source>
        <dbReference type="PIRSR" id="PIRSR000732-1"/>
    </source>
</evidence>
<keyword evidence="10 17" id="KW-0762">Sugar transport</keyword>
<dbReference type="PROSITE" id="PS00370">
    <property type="entry name" value="PEP_ENZYMES_PHOS_SITE"/>
    <property type="match status" value="1"/>
</dbReference>
<keyword evidence="13 17" id="KW-0479">Metal-binding</keyword>
<evidence type="ECO:0000259" key="23">
    <source>
        <dbReference type="Pfam" id="PF02896"/>
    </source>
</evidence>
<feature type="binding site" evidence="19">
    <location>
        <begin position="466"/>
        <end position="467"/>
    </location>
    <ligand>
        <name>phosphoenolpyruvate</name>
        <dbReference type="ChEBI" id="CHEBI:58702"/>
    </ligand>
</feature>
<comment type="subcellular location">
    <subcellularLocation>
        <location evidence="4 17">Cytoplasm</location>
    </subcellularLocation>
</comment>
<dbReference type="InterPro" id="IPR050499">
    <property type="entry name" value="PEP-utilizing_PTS_enzyme"/>
</dbReference>
<feature type="active site" description="Tele-phosphohistidine intermediate" evidence="18">
    <location>
        <position position="201"/>
    </location>
</feature>
<dbReference type="InterPro" id="IPR023151">
    <property type="entry name" value="PEP_util_CS"/>
</dbReference>
<evidence type="ECO:0000256" key="1">
    <source>
        <dbReference type="ARBA" id="ARBA00000683"/>
    </source>
</evidence>
<keyword evidence="9 17" id="KW-0963">Cytoplasm</keyword>
<dbReference type="Proteomes" id="UP000184041">
    <property type="component" value="Unassembled WGS sequence"/>
</dbReference>
<dbReference type="Gene3D" id="3.50.30.10">
    <property type="entry name" value="Phosphohistidine domain"/>
    <property type="match status" value="1"/>
</dbReference>
<dbReference type="Gene3D" id="1.10.274.10">
    <property type="entry name" value="PtsI, HPr-binding domain"/>
    <property type="match status" value="1"/>
</dbReference>
<dbReference type="GO" id="GO:0016301">
    <property type="term" value="F:kinase activity"/>
    <property type="evidence" value="ECO:0007669"/>
    <property type="project" value="UniProtKB-KW"/>
</dbReference>
<evidence type="ECO:0000256" key="13">
    <source>
        <dbReference type="ARBA" id="ARBA00022723"/>
    </source>
</evidence>
<dbReference type="STRING" id="1194090.SAMN05443144_11046"/>